<keyword evidence="8" id="KW-0418">Kinase</keyword>
<dbReference type="EMBL" id="FQXG01000001">
    <property type="protein sequence ID" value="SHG78054.1"/>
    <property type="molecule type" value="Genomic_DNA"/>
</dbReference>
<dbReference type="OrthoDB" id="6395529at2"/>
<evidence type="ECO:0000313" key="9">
    <source>
        <dbReference type="Proteomes" id="UP000184268"/>
    </source>
</evidence>
<dbReference type="Gene3D" id="1.10.287.130">
    <property type="match status" value="1"/>
</dbReference>
<evidence type="ECO:0000256" key="1">
    <source>
        <dbReference type="ARBA" id="ARBA00000085"/>
    </source>
</evidence>
<dbReference type="RefSeq" id="WP_067664520.1">
    <property type="nucleotide sequence ID" value="NZ_FQXG01000001.1"/>
</dbReference>
<proteinExistence type="predicted"/>
<dbReference type="GO" id="GO:0005524">
    <property type="term" value="F:ATP binding"/>
    <property type="evidence" value="ECO:0007669"/>
    <property type="project" value="UniProtKB-KW"/>
</dbReference>
<dbReference type="SMART" id="SM00387">
    <property type="entry name" value="HATPase_c"/>
    <property type="match status" value="1"/>
</dbReference>
<dbReference type="SUPFAM" id="SSF47384">
    <property type="entry name" value="Homodimeric domain of signal transducing histidine kinase"/>
    <property type="match status" value="1"/>
</dbReference>
<dbReference type="Gene3D" id="3.40.50.2300">
    <property type="match status" value="2"/>
</dbReference>
<dbReference type="CDD" id="cd17546">
    <property type="entry name" value="REC_hyHK_CKI1_RcsC-like"/>
    <property type="match status" value="1"/>
</dbReference>
<dbReference type="InterPro" id="IPR027417">
    <property type="entry name" value="P-loop_NTPase"/>
</dbReference>
<dbReference type="SUPFAM" id="SSF52540">
    <property type="entry name" value="P-loop containing nucleoside triphosphate hydrolases"/>
    <property type="match status" value="1"/>
</dbReference>
<keyword evidence="3 4" id="KW-0597">Phosphoprotein</keyword>
<dbReference type="Proteomes" id="UP000184268">
    <property type="component" value="Unassembled WGS sequence"/>
</dbReference>
<keyword evidence="8" id="KW-0808">Transferase</keyword>
<gene>
    <name evidence="8" type="ORF">SAMN02745129_0687</name>
</gene>
<dbReference type="AlphaFoldDB" id="A0A1M5MKT7"/>
<dbReference type="PROSITE" id="PS50109">
    <property type="entry name" value="HIS_KIN"/>
    <property type="match status" value="1"/>
</dbReference>
<dbReference type="InterPro" id="IPR003594">
    <property type="entry name" value="HATPase_dom"/>
</dbReference>
<feature type="domain" description="Histidine kinase" evidence="6">
    <location>
        <begin position="475"/>
        <end position="689"/>
    </location>
</feature>
<dbReference type="SMART" id="SM00448">
    <property type="entry name" value="REC"/>
    <property type="match status" value="2"/>
</dbReference>
<dbReference type="Pfam" id="PF00512">
    <property type="entry name" value="HisKA"/>
    <property type="match status" value="1"/>
</dbReference>
<accession>A0A1M5MKT7</accession>
<protein>
    <recommendedName>
        <fullName evidence="2">histidine kinase</fullName>
        <ecNumber evidence="2">2.7.13.3</ecNumber>
    </recommendedName>
</protein>
<name>A0A1M5MKT7_9GAMM</name>
<dbReference type="PANTHER" id="PTHR45339:SF5">
    <property type="entry name" value="HISTIDINE KINASE"/>
    <property type="match status" value="1"/>
</dbReference>
<evidence type="ECO:0000259" key="6">
    <source>
        <dbReference type="PROSITE" id="PS50109"/>
    </source>
</evidence>
<dbReference type="Pfam" id="PF00072">
    <property type="entry name" value="Response_reg"/>
    <property type="match status" value="1"/>
</dbReference>
<dbReference type="InterPro" id="IPR036890">
    <property type="entry name" value="HATPase_C_sf"/>
</dbReference>
<evidence type="ECO:0000256" key="4">
    <source>
        <dbReference type="PROSITE-ProRule" id="PRU00169"/>
    </source>
</evidence>
<feature type="coiled-coil region" evidence="5">
    <location>
        <begin position="420"/>
        <end position="468"/>
    </location>
</feature>
<dbReference type="PROSITE" id="PS50110">
    <property type="entry name" value="RESPONSE_REGULATORY"/>
    <property type="match status" value="2"/>
</dbReference>
<feature type="modified residue" description="4-aspartylphosphate" evidence="4">
    <location>
        <position position="876"/>
    </location>
</feature>
<dbReference type="SUPFAM" id="SSF55874">
    <property type="entry name" value="ATPase domain of HSP90 chaperone/DNA topoisomerase II/histidine kinase"/>
    <property type="match status" value="1"/>
</dbReference>
<reference evidence="9" key="1">
    <citation type="submission" date="2016-11" db="EMBL/GenBank/DDBJ databases">
        <authorList>
            <person name="Varghese N."/>
            <person name="Submissions S."/>
        </authorList>
    </citation>
    <scope>NUCLEOTIDE SEQUENCE [LARGE SCALE GENOMIC DNA]</scope>
    <source>
        <strain evidence="9">DSM 16917</strain>
    </source>
</reference>
<dbReference type="CDD" id="cd00082">
    <property type="entry name" value="HisKA"/>
    <property type="match status" value="1"/>
</dbReference>
<keyword evidence="9" id="KW-1185">Reference proteome</keyword>
<dbReference type="EC" id="2.7.13.3" evidence="2"/>
<evidence type="ECO:0000256" key="3">
    <source>
        <dbReference type="ARBA" id="ARBA00022553"/>
    </source>
</evidence>
<dbReference type="Gene3D" id="3.40.50.300">
    <property type="entry name" value="P-loop containing nucleotide triphosphate hydrolases"/>
    <property type="match status" value="1"/>
</dbReference>
<feature type="domain" description="Response regulatory" evidence="7">
    <location>
        <begin position="827"/>
        <end position="945"/>
    </location>
</feature>
<dbReference type="GO" id="GO:0005886">
    <property type="term" value="C:plasma membrane"/>
    <property type="evidence" value="ECO:0007669"/>
    <property type="project" value="UniProtKB-SubCell"/>
</dbReference>
<evidence type="ECO:0000256" key="2">
    <source>
        <dbReference type="ARBA" id="ARBA00012438"/>
    </source>
</evidence>
<evidence type="ECO:0000259" key="7">
    <source>
        <dbReference type="PROSITE" id="PS50110"/>
    </source>
</evidence>
<dbReference type="Gene3D" id="3.30.565.10">
    <property type="entry name" value="Histidine kinase-like ATPase, C-terminal domain"/>
    <property type="match status" value="1"/>
</dbReference>
<dbReference type="STRING" id="299255.SAMN02745129_0687"/>
<dbReference type="PANTHER" id="PTHR45339">
    <property type="entry name" value="HYBRID SIGNAL TRANSDUCTION HISTIDINE KINASE J"/>
    <property type="match status" value="1"/>
</dbReference>
<dbReference type="InterPro" id="IPR036097">
    <property type="entry name" value="HisK_dim/P_sf"/>
</dbReference>
<dbReference type="InterPro" id="IPR005467">
    <property type="entry name" value="His_kinase_dom"/>
</dbReference>
<organism evidence="8 9">
    <name type="scientific">Ferrimonas marina</name>
    <dbReference type="NCBI Taxonomy" id="299255"/>
    <lineage>
        <taxon>Bacteria</taxon>
        <taxon>Pseudomonadati</taxon>
        <taxon>Pseudomonadota</taxon>
        <taxon>Gammaproteobacteria</taxon>
        <taxon>Alteromonadales</taxon>
        <taxon>Ferrimonadaceae</taxon>
        <taxon>Ferrimonas</taxon>
    </lineage>
</organism>
<dbReference type="SUPFAM" id="SSF47226">
    <property type="entry name" value="Histidine-containing phosphotransfer domain, HPT domain"/>
    <property type="match status" value="1"/>
</dbReference>
<dbReference type="InterPro" id="IPR001789">
    <property type="entry name" value="Sig_transdc_resp-reg_receiver"/>
</dbReference>
<dbReference type="InterPro" id="IPR036641">
    <property type="entry name" value="HPT_dom_sf"/>
</dbReference>
<dbReference type="InterPro" id="IPR011006">
    <property type="entry name" value="CheY-like_superfamily"/>
</dbReference>
<dbReference type="SUPFAM" id="SSF52172">
    <property type="entry name" value="CheY-like"/>
    <property type="match status" value="2"/>
</dbReference>
<feature type="domain" description="Response regulatory" evidence="7">
    <location>
        <begin position="1093"/>
        <end position="1212"/>
    </location>
</feature>
<keyword evidence="5" id="KW-0175">Coiled coil</keyword>
<dbReference type="GO" id="GO:0000155">
    <property type="term" value="F:phosphorelay sensor kinase activity"/>
    <property type="evidence" value="ECO:0007669"/>
    <property type="project" value="InterPro"/>
</dbReference>
<evidence type="ECO:0000313" key="8">
    <source>
        <dbReference type="EMBL" id="SHG78054.1"/>
    </source>
</evidence>
<dbReference type="Pfam" id="PF14516">
    <property type="entry name" value="AAA_35"/>
    <property type="match status" value="1"/>
</dbReference>
<dbReference type="Pfam" id="PF02518">
    <property type="entry name" value="HATPase_c"/>
    <property type="match status" value="1"/>
</dbReference>
<dbReference type="InterPro" id="IPR003661">
    <property type="entry name" value="HisK_dim/P_dom"/>
</dbReference>
<evidence type="ECO:0000256" key="5">
    <source>
        <dbReference type="SAM" id="Coils"/>
    </source>
</evidence>
<comment type="catalytic activity">
    <reaction evidence="1">
        <text>ATP + protein L-histidine = ADP + protein N-phospho-L-histidine.</text>
        <dbReference type="EC" id="2.7.13.3"/>
    </reaction>
</comment>
<dbReference type="SMART" id="SM00388">
    <property type="entry name" value="HisKA"/>
    <property type="match status" value="1"/>
</dbReference>
<sequence length="1216" mass="134982">MSQSFQVGGSISGQTSIYIPRRADQELFDALVQGELCYVFNSRQMGKSSLLLEVKTRLQQQGVKCCFLDLSRVGSVNITEQQWFAGIISELWRGFELPPGQAMLSWWHSLGDIPPALKLASFFQGKLLSAYPDQEMVVFFDEIDAVLSLPFPADDFFSVLRACYNLRADDARMSQIRFAFFGVALPSDLIEDERRSPFNIGRAIAMEGFSEQEAQPLSQGLICPGRNPSQVLSAILQCSGGQPFLTQKLCQMINDASADGDDDANPDTQAWVDGLVNRRLINDWESHDNPEHLRTIRDRMLLDEKYSTVNLAGYAQLLSSPDETLPVESAGDYHRLYLTGLIAVQQGTIRPRTQVYRRVFDEHWLQAQLDQRRPYAKALHAWQQGNTESLLQGSELQAAIEWAEGKHLPEIDHRFLGASREQVQQQVQQWNQRLQAEVEQRQQAQLKLQEALDQLEHAKRDAEQANQAKTDFLTRVSREVRTPINSVLGLSHLALRHVVHPRNRDYLQKINRATRHMLAVVDDMVDINKLERGELALKREPFLLDTVLDNLLDMIAPSLNSKGLSFALHQPQQLLPPLMGDAERLQQLLLNLANNAVLYTESGGIELQVAQLSSSERRLSLRFSLIDTGCGVADRPTQGRVNRTGASVMKPGLGLSFCCELLSLLGSALEVESDPAHGSHFFFDLSFEADDQATSPPDSGWQVVLAQSASRSGSTISEQLLALGHQTQEVSLSDLNQVEWDRYDRLIVDIASLTDPTVLLPILDRYPTLSVHPLLALGEQLPEGLELLALKPALSSPCSLRRLAQDLAATRAVARPVANAQPQQQYRVLVAEDDEFNQQVVIEMLGQLGLSVVLVGDGRAALDALSEQAFDLILMDIEMPVMDGLEAVARLRKRPQFSLEQLPVIAMTAHAMVGDRKRFLAAGMNDHLTKPLDPARLNQVLNRWLPMGTPAIPLSPELARLELADLYDIDTATGLSRCDGQWDRYLSLLKQFATDYRDGLAFSDLPLDELSRRCHELINQASRLGLDVIADSAGELEQLCRLGQSPNPNQLHALSLLLKKRCRQILSRSEHALKSRHHTASNSAHTASGVQKPVLILVDQTPARYQTQITELKSDYKVMIANHADKALALLKQVEGTSQSLKAMVVADIGDDEAALSLCVSACAQLQPAPLLLATASTDPDFVSQALAKGVSDVLPLPLNLTLLKRRLSHLPAKNR</sequence>
<feature type="modified residue" description="4-aspartylphosphate" evidence="4">
    <location>
        <position position="1148"/>
    </location>
</feature>